<dbReference type="STRING" id="933852.A0A0C2X399"/>
<dbReference type="PANTHER" id="PTHR12428">
    <property type="entry name" value="OXA1"/>
    <property type="match status" value="1"/>
</dbReference>
<keyword evidence="9" id="KW-1185">Reference proteome</keyword>
<feature type="transmembrane region" description="Helical" evidence="7">
    <location>
        <begin position="308"/>
        <end position="326"/>
    </location>
</feature>
<evidence type="ECO:0000256" key="6">
    <source>
        <dbReference type="SAM" id="MobiDB-lite"/>
    </source>
</evidence>
<comment type="similarity">
    <text evidence="2">Belongs to the OXA1/ALB3/YidC family.</text>
</comment>
<dbReference type="OrthoDB" id="2148490at2759"/>
<feature type="region of interest" description="Disordered" evidence="6">
    <location>
        <begin position="63"/>
        <end position="102"/>
    </location>
</feature>
<feature type="compositionally biased region" description="Pro residues" evidence="6">
    <location>
        <begin position="465"/>
        <end position="475"/>
    </location>
</feature>
<evidence type="ECO:0000256" key="7">
    <source>
        <dbReference type="SAM" id="Phobius"/>
    </source>
</evidence>
<feature type="compositionally biased region" description="Low complexity" evidence="6">
    <location>
        <begin position="89"/>
        <end position="102"/>
    </location>
</feature>
<reference evidence="9" key="2">
    <citation type="submission" date="2015-01" db="EMBL/GenBank/DDBJ databases">
        <title>Evolutionary Origins and Diversification of the Mycorrhizal Mutualists.</title>
        <authorList>
            <consortium name="DOE Joint Genome Institute"/>
            <consortium name="Mycorrhizal Genomics Consortium"/>
            <person name="Kohler A."/>
            <person name="Kuo A."/>
            <person name="Nagy L.G."/>
            <person name="Floudas D."/>
            <person name="Copeland A."/>
            <person name="Barry K.W."/>
            <person name="Cichocki N."/>
            <person name="Veneault-Fourrey C."/>
            <person name="LaButti K."/>
            <person name="Lindquist E.A."/>
            <person name="Lipzen A."/>
            <person name="Lundell T."/>
            <person name="Morin E."/>
            <person name="Murat C."/>
            <person name="Riley R."/>
            <person name="Ohm R."/>
            <person name="Sun H."/>
            <person name="Tunlid A."/>
            <person name="Henrissat B."/>
            <person name="Grigoriev I.V."/>
            <person name="Hibbett D.S."/>
            <person name="Martin F."/>
        </authorList>
    </citation>
    <scope>NUCLEOTIDE SEQUENCE [LARGE SCALE GENOMIC DNA]</scope>
    <source>
        <strain evidence="9">MAFF 305830</strain>
    </source>
</reference>
<evidence type="ECO:0000313" key="9">
    <source>
        <dbReference type="Proteomes" id="UP000054097"/>
    </source>
</evidence>
<keyword evidence="4 7" id="KW-1133">Transmembrane helix</keyword>
<keyword evidence="3 7" id="KW-0812">Transmembrane</keyword>
<evidence type="ECO:0000313" key="8">
    <source>
        <dbReference type="EMBL" id="KIM23902.1"/>
    </source>
</evidence>
<feature type="transmembrane region" description="Helical" evidence="7">
    <location>
        <begin position="338"/>
        <end position="355"/>
    </location>
</feature>
<dbReference type="GO" id="GO:0032977">
    <property type="term" value="F:membrane insertase activity"/>
    <property type="evidence" value="ECO:0007669"/>
    <property type="project" value="InterPro"/>
</dbReference>
<feature type="transmembrane region" description="Helical" evidence="7">
    <location>
        <begin position="167"/>
        <end position="189"/>
    </location>
</feature>
<dbReference type="InterPro" id="IPR001708">
    <property type="entry name" value="YidC/ALB3/OXA1/COX18"/>
</dbReference>
<evidence type="ECO:0000256" key="4">
    <source>
        <dbReference type="ARBA" id="ARBA00022989"/>
    </source>
</evidence>
<accession>A0A0C2X399</accession>
<reference evidence="8 9" key="1">
    <citation type="submission" date="2014-04" db="EMBL/GenBank/DDBJ databases">
        <authorList>
            <consortium name="DOE Joint Genome Institute"/>
            <person name="Kuo A."/>
            <person name="Zuccaro A."/>
            <person name="Kohler A."/>
            <person name="Nagy L.G."/>
            <person name="Floudas D."/>
            <person name="Copeland A."/>
            <person name="Barry K.W."/>
            <person name="Cichocki N."/>
            <person name="Veneault-Fourrey C."/>
            <person name="LaButti K."/>
            <person name="Lindquist E.A."/>
            <person name="Lipzen A."/>
            <person name="Lundell T."/>
            <person name="Morin E."/>
            <person name="Murat C."/>
            <person name="Sun H."/>
            <person name="Tunlid A."/>
            <person name="Henrissat B."/>
            <person name="Grigoriev I.V."/>
            <person name="Hibbett D.S."/>
            <person name="Martin F."/>
            <person name="Nordberg H.P."/>
            <person name="Cantor M.N."/>
            <person name="Hua S.X."/>
        </authorList>
    </citation>
    <scope>NUCLEOTIDE SEQUENCE [LARGE SCALE GENOMIC DNA]</scope>
    <source>
        <strain evidence="8 9">MAFF 305830</strain>
    </source>
</reference>
<comment type="subcellular location">
    <subcellularLocation>
        <location evidence="1">Membrane</location>
        <topology evidence="1">Multi-pass membrane protein</topology>
    </subcellularLocation>
</comment>
<feature type="region of interest" description="Disordered" evidence="6">
    <location>
        <begin position="457"/>
        <end position="504"/>
    </location>
</feature>
<feature type="transmembrane region" description="Helical" evidence="7">
    <location>
        <begin position="361"/>
        <end position="379"/>
    </location>
</feature>
<evidence type="ECO:0000256" key="2">
    <source>
        <dbReference type="ARBA" id="ARBA00009877"/>
    </source>
</evidence>
<organism evidence="8 9">
    <name type="scientific">Serendipita vermifera MAFF 305830</name>
    <dbReference type="NCBI Taxonomy" id="933852"/>
    <lineage>
        <taxon>Eukaryota</taxon>
        <taxon>Fungi</taxon>
        <taxon>Dikarya</taxon>
        <taxon>Basidiomycota</taxon>
        <taxon>Agaricomycotina</taxon>
        <taxon>Agaricomycetes</taxon>
        <taxon>Sebacinales</taxon>
        <taxon>Serendipitaceae</taxon>
        <taxon>Serendipita</taxon>
    </lineage>
</organism>
<feature type="transmembrane region" description="Helical" evidence="7">
    <location>
        <begin position="245"/>
        <end position="266"/>
    </location>
</feature>
<dbReference type="Proteomes" id="UP000054097">
    <property type="component" value="Unassembled WGS sequence"/>
</dbReference>
<protein>
    <submittedName>
        <fullName evidence="8">Uncharacterized protein</fullName>
    </submittedName>
</protein>
<dbReference type="EMBL" id="KN824330">
    <property type="protein sequence ID" value="KIM23902.1"/>
    <property type="molecule type" value="Genomic_DNA"/>
</dbReference>
<sequence length="504" mass="54730">MRATQLLASKRLTAPILSSSCRSRPLLSPRTFATASAFTSSRPRIQESTRLLLQNASSRSYWWSSKPAVPPAQTTPTTNEEAASSIPEPVVSAAPTSAPSNATDAVPVEAVSVPDLSSTPEALSSLEALQAATTEFSALASLDYSHFFSWVWPAGVYIRLFSFLQDFSLLSVSPIACMVIGIVCLRVPLSYFQLKGQKAQAAWAPYQQQFKTLSEEYQTAMKSGNKIVAMEKAQKLLEIREQTKVSPFAGLVPAFGLAYVGIGSFIGMGRLATYQKEVEAMGGAGPLANPEGFLGSGWLTDLTAFDPGLWVIMTGLTWLNVRRSALDAPTSTPWMSRMPYLITPVFGVISLLVRFSGAQMLVGIASIGYTVLQSYLLRVPKVRQLAGMQGVKNQDPKTFKFPGFLESWREAFKALGNYQEDFVAKRTMAQQGTISPAKPVAGNRESLRVKDAPSAPKFLVNPYLTSPPAPPPPKSMPKEKKGTKSSEFVLPADLAKRQANMKKK</sequence>
<keyword evidence="5 7" id="KW-0472">Membrane</keyword>
<evidence type="ECO:0000256" key="3">
    <source>
        <dbReference type="ARBA" id="ARBA00022692"/>
    </source>
</evidence>
<proteinExistence type="inferred from homology"/>
<dbReference type="PANTHER" id="PTHR12428:SF66">
    <property type="entry name" value="MITOCHONDRIAL INNER MEMBRANE PROTEIN OXA1L"/>
    <property type="match status" value="1"/>
</dbReference>
<evidence type="ECO:0000256" key="5">
    <source>
        <dbReference type="ARBA" id="ARBA00023136"/>
    </source>
</evidence>
<evidence type="ECO:0000256" key="1">
    <source>
        <dbReference type="ARBA" id="ARBA00004141"/>
    </source>
</evidence>
<dbReference type="GO" id="GO:0005743">
    <property type="term" value="C:mitochondrial inner membrane"/>
    <property type="evidence" value="ECO:0007669"/>
    <property type="project" value="TreeGrafter"/>
</dbReference>
<name>A0A0C2X399_SERVB</name>
<dbReference type="HOGENOM" id="CLU_540970_0_0_1"/>
<gene>
    <name evidence="8" type="ORF">M408DRAFT_332092</name>
</gene>
<dbReference type="AlphaFoldDB" id="A0A0C2X399"/>
<dbReference type="GO" id="GO:0032979">
    <property type="term" value="P:protein insertion into mitochondrial inner membrane from matrix"/>
    <property type="evidence" value="ECO:0007669"/>
    <property type="project" value="TreeGrafter"/>
</dbReference>